<evidence type="ECO:0000313" key="2">
    <source>
        <dbReference type="EMBL" id="KAH9365503.1"/>
    </source>
</evidence>
<keyword evidence="3" id="KW-1185">Reference proteome</keyword>
<dbReference type="Proteomes" id="UP000821853">
    <property type="component" value="Unassembled WGS sequence"/>
</dbReference>
<proteinExistence type="predicted"/>
<evidence type="ECO:0000313" key="3">
    <source>
        <dbReference type="Proteomes" id="UP000821853"/>
    </source>
</evidence>
<organism evidence="2 3">
    <name type="scientific">Haemaphysalis longicornis</name>
    <name type="common">Bush tick</name>
    <dbReference type="NCBI Taxonomy" id="44386"/>
    <lineage>
        <taxon>Eukaryota</taxon>
        <taxon>Metazoa</taxon>
        <taxon>Ecdysozoa</taxon>
        <taxon>Arthropoda</taxon>
        <taxon>Chelicerata</taxon>
        <taxon>Arachnida</taxon>
        <taxon>Acari</taxon>
        <taxon>Parasitiformes</taxon>
        <taxon>Ixodida</taxon>
        <taxon>Ixodoidea</taxon>
        <taxon>Ixodidae</taxon>
        <taxon>Haemaphysalinae</taxon>
        <taxon>Haemaphysalis</taxon>
    </lineage>
</organism>
<feature type="region of interest" description="Disordered" evidence="1">
    <location>
        <begin position="187"/>
        <end position="216"/>
    </location>
</feature>
<dbReference type="AlphaFoldDB" id="A0A9J6FRP2"/>
<evidence type="ECO:0000256" key="1">
    <source>
        <dbReference type="SAM" id="MobiDB-lite"/>
    </source>
</evidence>
<feature type="compositionally biased region" description="Polar residues" evidence="1">
    <location>
        <begin position="56"/>
        <end position="67"/>
    </location>
</feature>
<name>A0A9J6FRP2_HAELO</name>
<feature type="region of interest" description="Disordered" evidence="1">
    <location>
        <begin position="23"/>
        <end position="67"/>
    </location>
</feature>
<dbReference type="EMBL" id="JABSTR010000003">
    <property type="protein sequence ID" value="KAH9365503.1"/>
    <property type="molecule type" value="Genomic_DNA"/>
</dbReference>
<reference evidence="2 3" key="1">
    <citation type="journal article" date="2020" name="Cell">
        <title>Large-Scale Comparative Analyses of Tick Genomes Elucidate Their Genetic Diversity and Vector Capacities.</title>
        <authorList>
            <consortium name="Tick Genome and Microbiome Consortium (TIGMIC)"/>
            <person name="Jia N."/>
            <person name="Wang J."/>
            <person name="Shi W."/>
            <person name="Du L."/>
            <person name="Sun Y."/>
            <person name="Zhan W."/>
            <person name="Jiang J.F."/>
            <person name="Wang Q."/>
            <person name="Zhang B."/>
            <person name="Ji P."/>
            <person name="Bell-Sakyi L."/>
            <person name="Cui X.M."/>
            <person name="Yuan T.T."/>
            <person name="Jiang B.G."/>
            <person name="Yang W.F."/>
            <person name="Lam T.T."/>
            <person name="Chang Q.C."/>
            <person name="Ding S.J."/>
            <person name="Wang X.J."/>
            <person name="Zhu J.G."/>
            <person name="Ruan X.D."/>
            <person name="Zhao L."/>
            <person name="Wei J.T."/>
            <person name="Ye R.Z."/>
            <person name="Que T.C."/>
            <person name="Du C.H."/>
            <person name="Zhou Y.H."/>
            <person name="Cheng J.X."/>
            <person name="Dai P.F."/>
            <person name="Guo W.B."/>
            <person name="Han X.H."/>
            <person name="Huang E.J."/>
            <person name="Li L.F."/>
            <person name="Wei W."/>
            <person name="Gao Y.C."/>
            <person name="Liu J.Z."/>
            <person name="Shao H.Z."/>
            <person name="Wang X."/>
            <person name="Wang C.C."/>
            <person name="Yang T.C."/>
            <person name="Huo Q.B."/>
            <person name="Li W."/>
            <person name="Chen H.Y."/>
            <person name="Chen S.E."/>
            <person name="Zhou L.G."/>
            <person name="Ni X.B."/>
            <person name="Tian J.H."/>
            <person name="Sheng Y."/>
            <person name="Liu T."/>
            <person name="Pan Y.S."/>
            <person name="Xia L.Y."/>
            <person name="Li J."/>
            <person name="Zhao F."/>
            <person name="Cao W.C."/>
        </authorList>
    </citation>
    <scope>NUCLEOTIDE SEQUENCE [LARGE SCALE GENOMIC DNA]</scope>
    <source>
        <strain evidence="2">HaeL-2018</strain>
    </source>
</reference>
<accession>A0A9J6FRP2</accession>
<sequence>MPTSTAPGLNKVSWSNIVAQTPTAHNFPPLPPILTNTPKASQQTPDAHDTSLLPPKTTSPSETPQQISLSPNLHEVLRNIQQQQAALSERLNSLASAIAAIQSPSLCTNPPTTLPPQTLQTEHAAAILEETIPTRIIPLIDQRLEKAIGDFQSTITTTLTSIQKMSEVLTARITNIEKALASNSSVPISQSKKAKLQPPNTHDPIALATALPNDDV</sequence>
<protein>
    <submittedName>
        <fullName evidence="2">Uncharacterized protein</fullName>
    </submittedName>
</protein>
<comment type="caution">
    <text evidence="2">The sequence shown here is derived from an EMBL/GenBank/DDBJ whole genome shotgun (WGS) entry which is preliminary data.</text>
</comment>
<dbReference type="VEuPathDB" id="VectorBase:HLOH_057317"/>
<feature type="compositionally biased region" description="Polar residues" evidence="1">
    <location>
        <begin position="34"/>
        <end position="45"/>
    </location>
</feature>
<gene>
    <name evidence="2" type="ORF">HPB48_016281</name>
</gene>